<dbReference type="EMBL" id="AP027041">
    <property type="protein sequence ID" value="BDU16056.1"/>
    <property type="molecule type" value="Genomic_DNA"/>
</dbReference>
<evidence type="ECO:0000259" key="2">
    <source>
        <dbReference type="Pfam" id="PF01927"/>
    </source>
</evidence>
<sequence length="324" mass="36600">MGIDVASLLHRSPQSTCEFRFYEELGDFLAPERRKRSFVHAFDGTPSVKDRIESLGVPHTEVDLILVDGEPVPFSHRLTGGERVAVYPMFERFELGEANHLRPTPLREPRFVLDVHLGRLASYLRLLGFDTLYRNDYDDDELQAISRDEHRILLTRDTGLLKRSAITHGAFLHQTDPRRQLREVLDRFQLDARIAPFSRCARCNGKVQSLAAMPDEHDPDREPPKERDPSPGEPGRRDPDPGEPARRDPGHAPLEHDPDAPPEIRDPSRPKPEKHGSAMSAVPSNVLAGHADALSRCRDCGQIYWPGSHLTRLRQRLAEVGVAI</sequence>
<feature type="domain" description="Ubiquitin Mut7-C" evidence="3">
    <location>
        <begin position="16"/>
        <end position="93"/>
    </location>
</feature>
<feature type="region of interest" description="Disordered" evidence="1">
    <location>
        <begin position="210"/>
        <end position="281"/>
    </location>
</feature>
<name>A0ABM8DC12_9GAMM</name>
<organism evidence="4 5">
    <name type="scientific">Lysobacter auxotrophicus</name>
    <dbReference type="NCBI Taxonomy" id="2992573"/>
    <lineage>
        <taxon>Bacteria</taxon>
        <taxon>Pseudomonadati</taxon>
        <taxon>Pseudomonadota</taxon>
        <taxon>Gammaproteobacteria</taxon>
        <taxon>Lysobacterales</taxon>
        <taxon>Lysobacteraceae</taxon>
        <taxon>Lysobacter</taxon>
    </lineage>
</organism>
<evidence type="ECO:0000313" key="5">
    <source>
        <dbReference type="Proteomes" id="UP001317822"/>
    </source>
</evidence>
<dbReference type="PANTHER" id="PTHR39081">
    <property type="entry name" value="MUT7-C DOMAIN-CONTAINING PROTEIN"/>
    <property type="match status" value="1"/>
</dbReference>
<dbReference type="InterPro" id="IPR027798">
    <property type="entry name" value="Ub_Mut7C"/>
</dbReference>
<dbReference type="PANTHER" id="PTHR39081:SF1">
    <property type="entry name" value="MUT7-C RNASE DOMAIN-CONTAINING PROTEIN"/>
    <property type="match status" value="1"/>
</dbReference>
<keyword evidence="5" id="KW-1185">Reference proteome</keyword>
<dbReference type="Proteomes" id="UP001317822">
    <property type="component" value="Chromosome"/>
</dbReference>
<dbReference type="Pfam" id="PF14451">
    <property type="entry name" value="Ub-Mut7C"/>
    <property type="match status" value="1"/>
</dbReference>
<feature type="domain" description="Mut7-C RNAse" evidence="2">
    <location>
        <begin position="109"/>
        <end position="211"/>
    </location>
</feature>
<reference evidence="4 5" key="1">
    <citation type="journal article" date="2023" name="Int. J. Syst. Evol. Microbiol.">
        <title>Physiological and genomic analyses of cobalamin (vitamin B12)-auxotrophy of Lysobacter auxotrophicus sp. nov., a methionine-auxotrophic chitinolytic bacterium isolated from chitin-treated soil.</title>
        <authorList>
            <person name="Saito A."/>
            <person name="Dohra H."/>
            <person name="Hamada M."/>
            <person name="Moriuchi R."/>
            <person name="Kotsuchibashi Y."/>
            <person name="Mori K."/>
        </authorList>
    </citation>
    <scope>NUCLEOTIDE SEQUENCE [LARGE SCALE GENOMIC DNA]</scope>
    <source>
        <strain evidence="4 5">5-21a</strain>
    </source>
</reference>
<feature type="domain" description="Mut7-C RNAse" evidence="2">
    <location>
        <begin position="278"/>
        <end position="316"/>
    </location>
</feature>
<protein>
    <submittedName>
        <fullName evidence="4">Mut7-C ubiquitin/RNAse domain-containing protein</fullName>
    </submittedName>
</protein>
<feature type="compositionally biased region" description="Basic and acidic residues" evidence="1">
    <location>
        <begin position="214"/>
        <end position="276"/>
    </location>
</feature>
<gene>
    <name evidence="4" type="ORF">LA521A_12570</name>
</gene>
<dbReference type="RefSeq" id="WP_281781471.1">
    <property type="nucleotide sequence ID" value="NZ_AP027041.1"/>
</dbReference>
<evidence type="ECO:0000256" key="1">
    <source>
        <dbReference type="SAM" id="MobiDB-lite"/>
    </source>
</evidence>
<dbReference type="Pfam" id="PF01927">
    <property type="entry name" value="Mut7-C"/>
    <property type="match status" value="2"/>
</dbReference>
<evidence type="ECO:0000259" key="3">
    <source>
        <dbReference type="Pfam" id="PF14451"/>
    </source>
</evidence>
<dbReference type="InterPro" id="IPR002782">
    <property type="entry name" value="Mut7-C_RNAse_dom"/>
</dbReference>
<proteinExistence type="predicted"/>
<accession>A0ABM8DC12</accession>
<evidence type="ECO:0000313" key="4">
    <source>
        <dbReference type="EMBL" id="BDU16056.1"/>
    </source>
</evidence>